<dbReference type="InterPro" id="IPR025948">
    <property type="entry name" value="HTH-like_dom"/>
</dbReference>
<dbReference type="Gene3D" id="3.30.420.10">
    <property type="entry name" value="Ribonuclease H-like superfamily/Ribonuclease H"/>
    <property type="match status" value="1"/>
</dbReference>
<dbReference type="AlphaFoldDB" id="A0A941IIG0"/>
<dbReference type="PROSITE" id="PS50994">
    <property type="entry name" value="INTEGRASE"/>
    <property type="match status" value="1"/>
</dbReference>
<organism evidence="3 4">
    <name type="scientific">Actinospica acidithermotolerans</name>
    <dbReference type="NCBI Taxonomy" id="2828514"/>
    <lineage>
        <taxon>Bacteria</taxon>
        <taxon>Bacillati</taxon>
        <taxon>Actinomycetota</taxon>
        <taxon>Actinomycetes</taxon>
        <taxon>Catenulisporales</taxon>
        <taxon>Actinospicaceae</taxon>
        <taxon>Actinospica</taxon>
    </lineage>
</organism>
<comment type="caution">
    <text evidence="3">The sequence shown here is derived from an EMBL/GenBank/DDBJ whole genome shotgun (WGS) entry which is preliminary data.</text>
</comment>
<gene>
    <name evidence="3" type="ORF">KDK95_25085</name>
</gene>
<dbReference type="RefSeq" id="WP_212520763.1">
    <property type="nucleotide sequence ID" value="NZ_JAGSOH010000092.1"/>
</dbReference>
<dbReference type="InterPro" id="IPR001584">
    <property type="entry name" value="Integrase_cat-core"/>
</dbReference>
<dbReference type="InterPro" id="IPR050900">
    <property type="entry name" value="Transposase_IS3/IS150/IS904"/>
</dbReference>
<dbReference type="Pfam" id="PF13276">
    <property type="entry name" value="HTH_21"/>
    <property type="match status" value="1"/>
</dbReference>
<sequence length="253" mass="27767">MSCRYRFVSAHSSSELPDDQRHAVTRLCGAVNVKRGSYYTWKASAPARAAKAAEDQVLTSRIREIHQSSRCTYGAKRVALDLAEAGAGPVNHKKVARLMRQAGIEGRHQRRRRCLTKQDKTAPPAPDLLRRDFEASAPNVKWCGDITYIPTGESGFMYLATVIDLFSGRLIGWSIADHHRAELVRDALAAAVAARGGDVTGVIFHSDRGSEGGFNRSSQHLDSGGVRWVVRRRTCRRGELVVGGSGRRIGRCG</sequence>
<dbReference type="InterPro" id="IPR036397">
    <property type="entry name" value="RNaseH_sf"/>
</dbReference>
<dbReference type="GO" id="GO:0015074">
    <property type="term" value="P:DNA integration"/>
    <property type="evidence" value="ECO:0007669"/>
    <property type="project" value="InterPro"/>
</dbReference>
<evidence type="ECO:0000259" key="2">
    <source>
        <dbReference type="PROSITE" id="PS50994"/>
    </source>
</evidence>
<evidence type="ECO:0000313" key="4">
    <source>
        <dbReference type="Proteomes" id="UP000676325"/>
    </source>
</evidence>
<dbReference type="InterPro" id="IPR012337">
    <property type="entry name" value="RNaseH-like_sf"/>
</dbReference>
<dbReference type="SUPFAM" id="SSF53098">
    <property type="entry name" value="Ribonuclease H-like"/>
    <property type="match status" value="1"/>
</dbReference>
<reference evidence="3" key="1">
    <citation type="submission" date="2021-04" db="EMBL/GenBank/DDBJ databases">
        <title>Genome based classification of Actinospica acidithermotolerans sp. nov., an actinobacterium isolated from an Indonesian hot spring.</title>
        <authorList>
            <person name="Kusuma A.B."/>
            <person name="Putra K.E."/>
            <person name="Nafisah S."/>
            <person name="Loh J."/>
            <person name="Nouioui I."/>
            <person name="Goodfellow M."/>
        </authorList>
    </citation>
    <scope>NUCLEOTIDE SEQUENCE</scope>
    <source>
        <strain evidence="3">MGRD01-02</strain>
    </source>
</reference>
<protein>
    <submittedName>
        <fullName evidence="3">IS3 family transposase</fullName>
    </submittedName>
</protein>
<dbReference type="PANTHER" id="PTHR46889">
    <property type="entry name" value="TRANSPOSASE INSF FOR INSERTION SEQUENCE IS3B-RELATED"/>
    <property type="match status" value="1"/>
</dbReference>
<proteinExistence type="predicted"/>
<dbReference type="PANTHER" id="PTHR46889:SF4">
    <property type="entry name" value="TRANSPOSASE INSO FOR INSERTION SEQUENCE ELEMENT IS911B-RELATED"/>
    <property type="match status" value="1"/>
</dbReference>
<accession>A0A941IIG0</accession>
<dbReference type="Pfam" id="PF00665">
    <property type="entry name" value="rve"/>
    <property type="match status" value="1"/>
</dbReference>
<comment type="function">
    <text evidence="1">Involved in the transposition of the insertion sequence.</text>
</comment>
<evidence type="ECO:0000256" key="1">
    <source>
        <dbReference type="ARBA" id="ARBA00002286"/>
    </source>
</evidence>
<keyword evidence="4" id="KW-1185">Reference proteome</keyword>
<feature type="non-terminal residue" evidence="3">
    <location>
        <position position="253"/>
    </location>
</feature>
<name>A0A941IIG0_9ACTN</name>
<dbReference type="Proteomes" id="UP000676325">
    <property type="component" value="Unassembled WGS sequence"/>
</dbReference>
<dbReference type="GO" id="GO:0003676">
    <property type="term" value="F:nucleic acid binding"/>
    <property type="evidence" value="ECO:0007669"/>
    <property type="project" value="InterPro"/>
</dbReference>
<dbReference type="InterPro" id="IPR048020">
    <property type="entry name" value="Transpos_IS3"/>
</dbReference>
<evidence type="ECO:0000313" key="3">
    <source>
        <dbReference type="EMBL" id="MBR7829605.1"/>
    </source>
</evidence>
<dbReference type="NCBIfam" id="NF033516">
    <property type="entry name" value="transpos_IS3"/>
    <property type="match status" value="1"/>
</dbReference>
<dbReference type="EMBL" id="JAGSOH010000092">
    <property type="protein sequence ID" value="MBR7829605.1"/>
    <property type="molecule type" value="Genomic_DNA"/>
</dbReference>
<feature type="domain" description="Integrase catalytic" evidence="2">
    <location>
        <begin position="134"/>
        <end position="253"/>
    </location>
</feature>